<dbReference type="InterPro" id="IPR039876">
    <property type="entry name" value="HAP28"/>
</dbReference>
<feature type="domain" description="Casein kinase substrate phosphoprotein PP28" evidence="2">
    <location>
        <begin position="150"/>
        <end position="225"/>
    </location>
</feature>
<keyword evidence="3" id="KW-0418">Kinase</keyword>
<feature type="compositionally biased region" description="Basic and acidic residues" evidence="1">
    <location>
        <begin position="169"/>
        <end position="239"/>
    </location>
</feature>
<keyword evidence="4" id="KW-1185">Reference proteome</keyword>
<evidence type="ECO:0000313" key="3">
    <source>
        <dbReference type="EMBL" id="ORY72899.1"/>
    </source>
</evidence>
<accession>A0A1Y2EN11</accession>
<dbReference type="AlphaFoldDB" id="A0A1Y2EN11"/>
<feature type="compositionally biased region" description="Basic and acidic residues" evidence="1">
    <location>
        <begin position="19"/>
        <end position="38"/>
    </location>
</feature>
<name>A0A1Y2EN11_9BASI</name>
<feature type="region of interest" description="Disordered" evidence="1">
    <location>
        <begin position="1"/>
        <end position="246"/>
    </location>
</feature>
<reference evidence="3 4" key="1">
    <citation type="submission" date="2016-07" db="EMBL/GenBank/DDBJ databases">
        <title>Pervasive Adenine N6-methylation of Active Genes in Fungi.</title>
        <authorList>
            <consortium name="DOE Joint Genome Institute"/>
            <person name="Mondo S.J."/>
            <person name="Dannebaum R.O."/>
            <person name="Kuo R.C."/>
            <person name="Labutti K."/>
            <person name="Haridas S."/>
            <person name="Kuo A."/>
            <person name="Salamov A."/>
            <person name="Ahrendt S.R."/>
            <person name="Lipzen A."/>
            <person name="Sullivan W."/>
            <person name="Andreopoulos W.B."/>
            <person name="Clum A."/>
            <person name="Lindquist E."/>
            <person name="Daum C."/>
            <person name="Ramamoorthy G.K."/>
            <person name="Gryganskyi A."/>
            <person name="Culley D."/>
            <person name="Magnuson J.K."/>
            <person name="James T.Y."/>
            <person name="O'Malley M.A."/>
            <person name="Stajich J.E."/>
            <person name="Spatafora J.W."/>
            <person name="Visel A."/>
            <person name="Grigoriev I.V."/>
        </authorList>
    </citation>
    <scope>NUCLEOTIDE SEQUENCE [LARGE SCALE GENOMIC DNA]</scope>
    <source>
        <strain evidence="3 4">62-1032</strain>
    </source>
</reference>
<gene>
    <name evidence="3" type="ORF">BCR35DRAFT_307422</name>
</gene>
<evidence type="ECO:0000313" key="4">
    <source>
        <dbReference type="Proteomes" id="UP000193467"/>
    </source>
</evidence>
<protein>
    <submittedName>
        <fullName evidence="3">Casein kinase substrate phospho protein PP28-domain-containing protein</fullName>
    </submittedName>
</protein>
<dbReference type="EMBL" id="MCGR01000049">
    <property type="protein sequence ID" value="ORY72899.1"/>
    <property type="molecule type" value="Genomic_DNA"/>
</dbReference>
<feature type="compositionally biased region" description="Acidic residues" evidence="1">
    <location>
        <begin position="40"/>
        <end position="54"/>
    </location>
</feature>
<organism evidence="3 4">
    <name type="scientific">Leucosporidium creatinivorum</name>
    <dbReference type="NCBI Taxonomy" id="106004"/>
    <lineage>
        <taxon>Eukaryota</taxon>
        <taxon>Fungi</taxon>
        <taxon>Dikarya</taxon>
        <taxon>Basidiomycota</taxon>
        <taxon>Pucciniomycotina</taxon>
        <taxon>Microbotryomycetes</taxon>
        <taxon>Leucosporidiales</taxon>
        <taxon>Leucosporidium</taxon>
    </lineage>
</organism>
<comment type="caution">
    <text evidence="3">The sequence shown here is derived from an EMBL/GenBank/DDBJ whole genome shotgun (WGS) entry which is preliminary data.</text>
</comment>
<feature type="compositionally biased region" description="Basic residues" evidence="1">
    <location>
        <begin position="125"/>
        <end position="136"/>
    </location>
</feature>
<sequence length="246" mass="26379">MVRNAGKFGKAKRGGGRHFSRDLSRLDPDHNPEGKGSDDSSSEESSEEEEEEENPQARIGQLPPIADSGSEDDEPVAGLTANLNSKLSTAPLTPEEEEAKAKALAAAVARRGNVKTADEVAQARKDRKAAGKKAPAKKAPGSGSESEEENDNKTAKKNMKLADLGAPKEMSRREREQAEKAAAKERYAKMHAAGKTDEARADLGRLAEIRKQREAAAARRKAETEAKEAATKAAMEKSGKKIPGRK</sequence>
<dbReference type="Pfam" id="PF10252">
    <property type="entry name" value="PP28"/>
    <property type="match status" value="1"/>
</dbReference>
<dbReference type="OrthoDB" id="21120at2759"/>
<feature type="compositionally biased region" description="Basic residues" evidence="1">
    <location>
        <begin position="9"/>
        <end position="18"/>
    </location>
</feature>
<evidence type="ECO:0000256" key="1">
    <source>
        <dbReference type="SAM" id="MobiDB-lite"/>
    </source>
</evidence>
<keyword evidence="3" id="KW-0808">Transferase</keyword>
<dbReference type="Proteomes" id="UP000193467">
    <property type="component" value="Unassembled WGS sequence"/>
</dbReference>
<dbReference type="PANTHER" id="PTHR22055">
    <property type="entry name" value="28 KDA HEAT- AND ACID-STABLE PHOSPHOPROTEIN PDGF-ASSOCIATED PROTEIN"/>
    <property type="match status" value="1"/>
</dbReference>
<proteinExistence type="predicted"/>
<dbReference type="GO" id="GO:0016301">
    <property type="term" value="F:kinase activity"/>
    <property type="evidence" value="ECO:0007669"/>
    <property type="project" value="UniProtKB-KW"/>
</dbReference>
<dbReference type="InParanoid" id="A0A1Y2EN11"/>
<evidence type="ECO:0000259" key="2">
    <source>
        <dbReference type="Pfam" id="PF10252"/>
    </source>
</evidence>
<dbReference type="InterPro" id="IPR019380">
    <property type="entry name" value="Casein_kinase_sb_PP28"/>
</dbReference>